<proteinExistence type="predicted"/>
<dbReference type="AlphaFoldDB" id="A0AAN9K952"/>
<organism evidence="1 2">
    <name type="scientific">Canavalia gladiata</name>
    <name type="common">Sword bean</name>
    <name type="synonym">Dolichos gladiatus</name>
    <dbReference type="NCBI Taxonomy" id="3824"/>
    <lineage>
        <taxon>Eukaryota</taxon>
        <taxon>Viridiplantae</taxon>
        <taxon>Streptophyta</taxon>
        <taxon>Embryophyta</taxon>
        <taxon>Tracheophyta</taxon>
        <taxon>Spermatophyta</taxon>
        <taxon>Magnoliopsida</taxon>
        <taxon>eudicotyledons</taxon>
        <taxon>Gunneridae</taxon>
        <taxon>Pentapetalae</taxon>
        <taxon>rosids</taxon>
        <taxon>fabids</taxon>
        <taxon>Fabales</taxon>
        <taxon>Fabaceae</taxon>
        <taxon>Papilionoideae</taxon>
        <taxon>50 kb inversion clade</taxon>
        <taxon>NPAAA clade</taxon>
        <taxon>indigoferoid/millettioid clade</taxon>
        <taxon>Phaseoleae</taxon>
        <taxon>Canavalia</taxon>
    </lineage>
</organism>
<dbReference type="Proteomes" id="UP001367508">
    <property type="component" value="Unassembled WGS sequence"/>
</dbReference>
<evidence type="ECO:0000313" key="1">
    <source>
        <dbReference type="EMBL" id="KAK7313182.1"/>
    </source>
</evidence>
<name>A0AAN9K952_CANGL</name>
<evidence type="ECO:0000313" key="2">
    <source>
        <dbReference type="Proteomes" id="UP001367508"/>
    </source>
</evidence>
<comment type="caution">
    <text evidence="1">The sequence shown here is derived from an EMBL/GenBank/DDBJ whole genome shotgun (WGS) entry which is preliminary data.</text>
</comment>
<protein>
    <submittedName>
        <fullName evidence="1">Uncharacterized protein</fullName>
    </submittedName>
</protein>
<keyword evidence="2" id="KW-1185">Reference proteome</keyword>
<accession>A0AAN9K952</accession>
<dbReference type="EMBL" id="JAYMYQ010000009">
    <property type="protein sequence ID" value="KAK7313182.1"/>
    <property type="molecule type" value="Genomic_DNA"/>
</dbReference>
<sequence length="132" mass="14883">MERPNPCTGPQVWLIFGTSLSKILKAVDNPPKQSLLVVPTPFISFAYFCMEWRPILIQFIHAPPSLLVGAAPWALPLNCIRDMGSRSCLELSYMDVTEVAPEPYERNLKRSGVIVPILGYDPDVVEMYKDFI</sequence>
<reference evidence="1 2" key="1">
    <citation type="submission" date="2024-01" db="EMBL/GenBank/DDBJ databases">
        <title>The genomes of 5 underutilized Papilionoideae crops provide insights into root nodulation and disease resistanc.</title>
        <authorList>
            <person name="Jiang F."/>
        </authorList>
    </citation>
    <scope>NUCLEOTIDE SEQUENCE [LARGE SCALE GENOMIC DNA]</scope>
    <source>
        <strain evidence="1">LVBAO_FW01</strain>
        <tissue evidence="1">Leaves</tissue>
    </source>
</reference>
<gene>
    <name evidence="1" type="ORF">VNO77_37670</name>
</gene>